<proteinExistence type="predicted"/>
<dbReference type="EMBL" id="PTIX01000015">
    <property type="protein sequence ID" value="PPK65194.1"/>
    <property type="molecule type" value="Genomic_DNA"/>
</dbReference>
<organism evidence="1 2">
    <name type="scientific">Actinokineospora auranticolor</name>
    <dbReference type="NCBI Taxonomy" id="155976"/>
    <lineage>
        <taxon>Bacteria</taxon>
        <taxon>Bacillati</taxon>
        <taxon>Actinomycetota</taxon>
        <taxon>Actinomycetes</taxon>
        <taxon>Pseudonocardiales</taxon>
        <taxon>Pseudonocardiaceae</taxon>
        <taxon>Actinokineospora</taxon>
    </lineage>
</organism>
<dbReference type="Proteomes" id="UP000239203">
    <property type="component" value="Unassembled WGS sequence"/>
</dbReference>
<dbReference type="AlphaFoldDB" id="A0A2S6GIY7"/>
<sequence length="212" mass="22726">MRFSNSNSFYGDPVADVEPYRDLVLANVTDLGQFAGGQPVVFTWDNPTKHQIEYVEVTRADYEALTAEMEVEPPAPATNTYGLDDNCYYVTAAALLDTTVGALITTTETMQIRGGASEGEITSLFRAAGLRATPTTLTTYTALVAEMRRVAAGSHRRFAVAFGRADGSGHAVVGEVMGADTGEVRFRDHQVTEGADATTDVSAGVLFVLYPQ</sequence>
<accession>A0A2S6GIY7</accession>
<keyword evidence="2" id="KW-1185">Reference proteome</keyword>
<evidence type="ECO:0000313" key="1">
    <source>
        <dbReference type="EMBL" id="PPK65194.1"/>
    </source>
</evidence>
<dbReference type="RefSeq" id="WP_104481294.1">
    <property type="nucleotide sequence ID" value="NZ_CP154825.1"/>
</dbReference>
<comment type="caution">
    <text evidence="1">The sequence shown here is derived from an EMBL/GenBank/DDBJ whole genome shotgun (WGS) entry which is preliminary data.</text>
</comment>
<dbReference type="OrthoDB" id="1373089at2"/>
<evidence type="ECO:0000313" key="2">
    <source>
        <dbReference type="Proteomes" id="UP000239203"/>
    </source>
</evidence>
<name>A0A2S6GIY7_9PSEU</name>
<protein>
    <recommendedName>
        <fullName evidence="3">Papain fold toxin 1 (Glutamine deamidase) of polymorphic toxin system</fullName>
    </recommendedName>
</protein>
<reference evidence="1 2" key="1">
    <citation type="submission" date="2018-02" db="EMBL/GenBank/DDBJ databases">
        <title>Genomic Encyclopedia of Archaeal and Bacterial Type Strains, Phase II (KMG-II): from individual species to whole genera.</title>
        <authorList>
            <person name="Goeker M."/>
        </authorList>
    </citation>
    <scope>NUCLEOTIDE SEQUENCE [LARGE SCALE GENOMIC DNA]</scope>
    <source>
        <strain evidence="1 2">YU 961-1</strain>
    </source>
</reference>
<gene>
    <name evidence="1" type="ORF">CLV40_11541</name>
</gene>
<evidence type="ECO:0008006" key="3">
    <source>
        <dbReference type="Google" id="ProtNLM"/>
    </source>
</evidence>